<sequence>MTTANRQILLNAHPKGDLKQSDFRMVDAEIPAIANGEVLIQTLYLALEPAMKGWMENRADYVSPLEIGDVMRGYGTGRIIESRNDRLPTGTIIGGSLGWQEYVVTDGKSLPVNVLPNDIDTPAAMGVLGITGLTAYFGMLEIGKPRAGDTVLVSGAAGATGSIAGQLALIEGCRVVGIAGSDEKCQWLTQDLGFDDAINYKSEDVAARVRETCPQGVNIYYDNVGGEILDIALNNLSDNARVVICGGISRYNLTGAIPGPKNYFNLVYRRSRMEGFIVSDFAKRFPEATAVLQEHLHSGRLKHRETILEGFERMPNALMSLFSGDNIGKLLVHVS</sequence>
<dbReference type="InterPro" id="IPR041694">
    <property type="entry name" value="ADH_N_2"/>
</dbReference>
<proteinExistence type="predicted"/>
<dbReference type="SMART" id="SM00829">
    <property type="entry name" value="PKS_ER"/>
    <property type="match status" value="1"/>
</dbReference>
<dbReference type="InterPro" id="IPR011032">
    <property type="entry name" value="GroES-like_sf"/>
</dbReference>
<dbReference type="Pfam" id="PF16884">
    <property type="entry name" value="ADH_N_2"/>
    <property type="match status" value="1"/>
</dbReference>
<dbReference type="Gene3D" id="3.40.50.720">
    <property type="entry name" value="NAD(P)-binding Rossmann-like Domain"/>
    <property type="match status" value="1"/>
</dbReference>
<keyword evidence="1" id="KW-0560">Oxidoreductase</keyword>
<dbReference type="Pfam" id="PF00107">
    <property type="entry name" value="ADH_zinc_N"/>
    <property type="match status" value="1"/>
</dbReference>
<dbReference type="EMBL" id="SHNP01000004">
    <property type="protein sequence ID" value="MCX2974215.1"/>
    <property type="molecule type" value="Genomic_DNA"/>
</dbReference>
<dbReference type="InterPro" id="IPR013149">
    <property type="entry name" value="ADH-like_C"/>
</dbReference>
<dbReference type="PANTHER" id="PTHR43205">
    <property type="entry name" value="PROSTAGLANDIN REDUCTASE"/>
    <property type="match status" value="1"/>
</dbReference>
<feature type="domain" description="Enoyl reductase (ER)" evidence="2">
    <location>
        <begin position="16"/>
        <end position="332"/>
    </location>
</feature>
<dbReference type="InterPro" id="IPR036291">
    <property type="entry name" value="NAD(P)-bd_dom_sf"/>
</dbReference>
<dbReference type="RefSeq" id="WP_279253016.1">
    <property type="nucleotide sequence ID" value="NZ_SHNP01000004.1"/>
</dbReference>
<dbReference type="SUPFAM" id="SSF51735">
    <property type="entry name" value="NAD(P)-binding Rossmann-fold domains"/>
    <property type="match status" value="1"/>
</dbReference>
<protein>
    <submittedName>
        <fullName evidence="3">NADP-dependent oxidoreductase</fullName>
    </submittedName>
</protein>
<dbReference type="Proteomes" id="UP001143307">
    <property type="component" value="Unassembled WGS sequence"/>
</dbReference>
<accession>A0ABT3SW46</accession>
<dbReference type="Gene3D" id="3.90.180.10">
    <property type="entry name" value="Medium-chain alcohol dehydrogenases, catalytic domain"/>
    <property type="match status" value="1"/>
</dbReference>
<dbReference type="CDD" id="cd05288">
    <property type="entry name" value="PGDH"/>
    <property type="match status" value="1"/>
</dbReference>
<dbReference type="PANTHER" id="PTHR43205:SF42">
    <property type="entry name" value="ALCOHOL DEHYDROGENASE, ZINC-CONTAINING (AFU_ORTHOLOGUE AFUA_7G04530)"/>
    <property type="match status" value="1"/>
</dbReference>
<dbReference type="InterPro" id="IPR020843">
    <property type="entry name" value="ER"/>
</dbReference>
<name>A0ABT3SW46_9GAMM</name>
<comment type="caution">
    <text evidence="3">The sequence shown here is derived from an EMBL/GenBank/DDBJ whole genome shotgun (WGS) entry which is preliminary data.</text>
</comment>
<dbReference type="InterPro" id="IPR045010">
    <property type="entry name" value="MDR_fam"/>
</dbReference>
<keyword evidence="4" id="KW-1185">Reference proteome</keyword>
<organism evidence="3 4">
    <name type="scientific">Candidatus Seongchinamella marina</name>
    <dbReference type="NCBI Taxonomy" id="2518990"/>
    <lineage>
        <taxon>Bacteria</taxon>
        <taxon>Pseudomonadati</taxon>
        <taxon>Pseudomonadota</taxon>
        <taxon>Gammaproteobacteria</taxon>
        <taxon>Cellvibrionales</taxon>
        <taxon>Halieaceae</taxon>
        <taxon>Seongchinamella</taxon>
    </lineage>
</organism>
<evidence type="ECO:0000259" key="2">
    <source>
        <dbReference type="SMART" id="SM00829"/>
    </source>
</evidence>
<evidence type="ECO:0000313" key="3">
    <source>
        <dbReference type="EMBL" id="MCX2974215.1"/>
    </source>
</evidence>
<reference evidence="3" key="1">
    <citation type="submission" date="2019-02" db="EMBL/GenBank/DDBJ databases">
        <authorList>
            <person name="Li S.-H."/>
        </authorList>
    </citation>
    <scope>NUCLEOTIDE SEQUENCE</scope>
    <source>
        <strain evidence="3">IMCC8485</strain>
    </source>
</reference>
<dbReference type="SUPFAM" id="SSF50129">
    <property type="entry name" value="GroES-like"/>
    <property type="match status" value="2"/>
</dbReference>
<evidence type="ECO:0000313" key="4">
    <source>
        <dbReference type="Proteomes" id="UP001143307"/>
    </source>
</evidence>
<gene>
    <name evidence="3" type="ORF">EYC87_11535</name>
</gene>
<evidence type="ECO:0000256" key="1">
    <source>
        <dbReference type="ARBA" id="ARBA00023002"/>
    </source>
</evidence>